<accession>A0A4S8LBD0</accession>
<dbReference type="InterPro" id="IPR032675">
    <property type="entry name" value="LRR_dom_sf"/>
</dbReference>
<dbReference type="OrthoDB" id="2585512at2759"/>
<proteinExistence type="predicted"/>
<dbReference type="SUPFAM" id="SSF52047">
    <property type="entry name" value="RNI-like"/>
    <property type="match status" value="1"/>
</dbReference>
<dbReference type="EMBL" id="ML179509">
    <property type="protein sequence ID" value="THU86166.1"/>
    <property type="molecule type" value="Genomic_DNA"/>
</dbReference>
<keyword evidence="2" id="KW-1185">Reference proteome</keyword>
<dbReference type="Proteomes" id="UP000297245">
    <property type="component" value="Unassembled WGS sequence"/>
</dbReference>
<organism evidence="1 2">
    <name type="scientific">Dendrothele bispora (strain CBS 962.96)</name>
    <dbReference type="NCBI Taxonomy" id="1314807"/>
    <lineage>
        <taxon>Eukaryota</taxon>
        <taxon>Fungi</taxon>
        <taxon>Dikarya</taxon>
        <taxon>Basidiomycota</taxon>
        <taxon>Agaricomycotina</taxon>
        <taxon>Agaricomycetes</taxon>
        <taxon>Agaricomycetidae</taxon>
        <taxon>Agaricales</taxon>
        <taxon>Agaricales incertae sedis</taxon>
        <taxon>Dendrothele</taxon>
    </lineage>
</organism>
<gene>
    <name evidence="1" type="ORF">K435DRAFT_684186</name>
</gene>
<evidence type="ECO:0008006" key="3">
    <source>
        <dbReference type="Google" id="ProtNLM"/>
    </source>
</evidence>
<dbReference type="Gene3D" id="3.80.10.10">
    <property type="entry name" value="Ribonuclease Inhibitor"/>
    <property type="match status" value="1"/>
</dbReference>
<sequence>MAQFADLPIELLPLILSFIPNPLNHTKTCLVNKIFYQYAGPKLYERISIYSWHKRAKERVILLFVSLAMKRYEDVGRWVRRLEIRDFPKSLSPTISLEPSPPSSSSSSPPESIDITTLITTALSNCPHLRSCTWTRDGSLSTEILLALQTHCKELEELEINGHSGGGNYDARTLVGFKELRKVRLIMPGAGVVMRLREWIGGMTEGRLKHLTLVCKLSPLISDTLLERLSPHLRSLEHFSITGCPKVTERGIIAVLEKNENGIVGLGLEGLSVKFHMPTFRSACLQHGFLRRLCTLTLTVHHQVPLEEWTTNVNDILSSTQLSHSESPLVHPSSSPSSSSSSSFASVSPPPLESFHIYSPTTFFEPSTSTSLFFHNLVSVHHATLKKISIHRMLIGMEVIERICRTCEELEELVVVVERGNVGGLLASRCLSRAKRLRIVHVNYPLEARTRRENEDENEDEDGDGGVDGEGDGIDLFRPVLLPPDALAIVQKCPATLEQFGCNTRVWKIQKRAEVDETGKVVGIRRELVRYDSLDIPEAFLVVRT</sequence>
<reference evidence="1 2" key="1">
    <citation type="journal article" date="2019" name="Nat. Ecol. Evol.">
        <title>Megaphylogeny resolves global patterns of mushroom evolution.</title>
        <authorList>
            <person name="Varga T."/>
            <person name="Krizsan K."/>
            <person name="Foldi C."/>
            <person name="Dima B."/>
            <person name="Sanchez-Garcia M."/>
            <person name="Sanchez-Ramirez S."/>
            <person name="Szollosi G.J."/>
            <person name="Szarkandi J.G."/>
            <person name="Papp V."/>
            <person name="Albert L."/>
            <person name="Andreopoulos W."/>
            <person name="Angelini C."/>
            <person name="Antonin V."/>
            <person name="Barry K.W."/>
            <person name="Bougher N.L."/>
            <person name="Buchanan P."/>
            <person name="Buyck B."/>
            <person name="Bense V."/>
            <person name="Catcheside P."/>
            <person name="Chovatia M."/>
            <person name="Cooper J."/>
            <person name="Damon W."/>
            <person name="Desjardin D."/>
            <person name="Finy P."/>
            <person name="Geml J."/>
            <person name="Haridas S."/>
            <person name="Hughes K."/>
            <person name="Justo A."/>
            <person name="Karasinski D."/>
            <person name="Kautmanova I."/>
            <person name="Kiss B."/>
            <person name="Kocsube S."/>
            <person name="Kotiranta H."/>
            <person name="LaButti K.M."/>
            <person name="Lechner B.E."/>
            <person name="Liimatainen K."/>
            <person name="Lipzen A."/>
            <person name="Lukacs Z."/>
            <person name="Mihaltcheva S."/>
            <person name="Morgado L.N."/>
            <person name="Niskanen T."/>
            <person name="Noordeloos M.E."/>
            <person name="Ohm R.A."/>
            <person name="Ortiz-Santana B."/>
            <person name="Ovrebo C."/>
            <person name="Racz N."/>
            <person name="Riley R."/>
            <person name="Savchenko A."/>
            <person name="Shiryaev A."/>
            <person name="Soop K."/>
            <person name="Spirin V."/>
            <person name="Szebenyi C."/>
            <person name="Tomsovsky M."/>
            <person name="Tulloss R.E."/>
            <person name="Uehling J."/>
            <person name="Grigoriev I.V."/>
            <person name="Vagvolgyi C."/>
            <person name="Papp T."/>
            <person name="Martin F.M."/>
            <person name="Miettinen O."/>
            <person name="Hibbett D.S."/>
            <person name="Nagy L.G."/>
        </authorList>
    </citation>
    <scope>NUCLEOTIDE SEQUENCE [LARGE SCALE GENOMIC DNA]</scope>
    <source>
        <strain evidence="1 2">CBS 962.96</strain>
    </source>
</reference>
<name>A0A4S8LBD0_DENBC</name>
<protein>
    <recommendedName>
        <fullName evidence="3">F-box domain-containing protein</fullName>
    </recommendedName>
</protein>
<dbReference type="AlphaFoldDB" id="A0A4S8LBD0"/>
<evidence type="ECO:0000313" key="2">
    <source>
        <dbReference type="Proteomes" id="UP000297245"/>
    </source>
</evidence>
<evidence type="ECO:0000313" key="1">
    <source>
        <dbReference type="EMBL" id="THU86166.1"/>
    </source>
</evidence>